<dbReference type="AlphaFoldDB" id="A0A655WHI4"/>
<evidence type="ECO:0000313" key="2">
    <source>
        <dbReference type="Proteomes" id="UP000046067"/>
    </source>
</evidence>
<sequence>MVAGRMQQLIDERGNKRRFTCARKPRHRKTDMGIETTMDKIAHFLTNTLHCSLQIRISHSLINSSLM</sequence>
<reference evidence="1 2" key="1">
    <citation type="submission" date="2015-07" db="EMBL/GenBank/DDBJ databases">
        <authorList>
            <consortium name="Pathogen Informatics"/>
        </authorList>
    </citation>
    <scope>NUCLEOTIDE SEQUENCE [LARGE SCALE GENOMIC DNA]</scope>
    <source>
        <strain evidence="1 2">A325</strain>
    </source>
</reference>
<dbReference type="Proteomes" id="UP000046067">
    <property type="component" value="Unassembled WGS sequence"/>
</dbReference>
<accession>A0A655WHI4</accession>
<gene>
    <name evidence="1" type="ORF">ERS013201_01297</name>
</gene>
<organism evidence="1 2">
    <name type="scientific">Vibrio cholerae</name>
    <dbReference type="NCBI Taxonomy" id="666"/>
    <lineage>
        <taxon>Bacteria</taxon>
        <taxon>Pseudomonadati</taxon>
        <taxon>Pseudomonadota</taxon>
        <taxon>Gammaproteobacteria</taxon>
        <taxon>Vibrionales</taxon>
        <taxon>Vibrionaceae</taxon>
        <taxon>Vibrio</taxon>
    </lineage>
</organism>
<dbReference type="EMBL" id="CWQJ01000006">
    <property type="protein sequence ID" value="CSB91060.1"/>
    <property type="molecule type" value="Genomic_DNA"/>
</dbReference>
<proteinExistence type="predicted"/>
<protein>
    <submittedName>
        <fullName evidence="1">Uncharacterized protein</fullName>
    </submittedName>
</protein>
<name>A0A655WHI4_VIBCL</name>
<evidence type="ECO:0000313" key="1">
    <source>
        <dbReference type="EMBL" id="CSB91060.1"/>
    </source>
</evidence>